<dbReference type="AlphaFoldDB" id="A0A2I0HTI7"/>
<name>A0A2I0HTI7_PUNGR</name>
<accession>A0A2I0HTI7</accession>
<organism evidence="1 2">
    <name type="scientific">Punica granatum</name>
    <name type="common">Pomegranate</name>
    <dbReference type="NCBI Taxonomy" id="22663"/>
    <lineage>
        <taxon>Eukaryota</taxon>
        <taxon>Viridiplantae</taxon>
        <taxon>Streptophyta</taxon>
        <taxon>Embryophyta</taxon>
        <taxon>Tracheophyta</taxon>
        <taxon>Spermatophyta</taxon>
        <taxon>Magnoliopsida</taxon>
        <taxon>eudicotyledons</taxon>
        <taxon>Gunneridae</taxon>
        <taxon>Pentapetalae</taxon>
        <taxon>rosids</taxon>
        <taxon>malvids</taxon>
        <taxon>Myrtales</taxon>
        <taxon>Lythraceae</taxon>
        <taxon>Punica</taxon>
    </lineage>
</organism>
<protein>
    <submittedName>
        <fullName evidence="1">Uncharacterized protein</fullName>
    </submittedName>
</protein>
<proteinExistence type="predicted"/>
<dbReference type="Proteomes" id="UP000233551">
    <property type="component" value="Unassembled WGS sequence"/>
</dbReference>
<sequence>MKAYSAAAAPALPGNRALSKLIGLENLLASFGISTQLSPFSYYKFWGNRFYFRGFDRPCHPVGLHVLKMIGYVETLGRLGFPQGQELATDLVLLSLPSSYS</sequence>
<gene>
    <name evidence="1" type="ORF">CRG98_044577</name>
</gene>
<keyword evidence="2" id="KW-1185">Reference proteome</keyword>
<dbReference type="EMBL" id="PGOL01005498">
    <property type="protein sequence ID" value="PKI35025.1"/>
    <property type="molecule type" value="Genomic_DNA"/>
</dbReference>
<comment type="caution">
    <text evidence="1">The sequence shown here is derived from an EMBL/GenBank/DDBJ whole genome shotgun (WGS) entry which is preliminary data.</text>
</comment>
<reference evidence="1 2" key="1">
    <citation type="submission" date="2017-11" db="EMBL/GenBank/DDBJ databases">
        <title>De-novo sequencing of pomegranate (Punica granatum L.) genome.</title>
        <authorList>
            <person name="Akparov Z."/>
            <person name="Amiraslanov A."/>
            <person name="Hajiyeva S."/>
            <person name="Abbasov M."/>
            <person name="Kaur K."/>
            <person name="Hamwieh A."/>
            <person name="Solovyev V."/>
            <person name="Salamov A."/>
            <person name="Braich B."/>
            <person name="Kosarev P."/>
            <person name="Mahmoud A."/>
            <person name="Hajiyev E."/>
            <person name="Babayeva S."/>
            <person name="Izzatullayeva V."/>
            <person name="Mammadov A."/>
            <person name="Mammadov A."/>
            <person name="Sharifova S."/>
            <person name="Ojaghi J."/>
            <person name="Eynullazada K."/>
            <person name="Bayramov B."/>
            <person name="Abdulazimova A."/>
            <person name="Shahmuradov I."/>
        </authorList>
    </citation>
    <scope>NUCLEOTIDE SEQUENCE [LARGE SCALE GENOMIC DNA]</scope>
    <source>
        <strain evidence="2">cv. AG2017</strain>
        <tissue evidence="1">Leaf</tissue>
    </source>
</reference>
<evidence type="ECO:0000313" key="1">
    <source>
        <dbReference type="EMBL" id="PKI35025.1"/>
    </source>
</evidence>
<evidence type="ECO:0000313" key="2">
    <source>
        <dbReference type="Proteomes" id="UP000233551"/>
    </source>
</evidence>